<evidence type="ECO:0008006" key="5">
    <source>
        <dbReference type="Google" id="ProtNLM"/>
    </source>
</evidence>
<dbReference type="Proteomes" id="UP000006727">
    <property type="component" value="Chromosome 13"/>
</dbReference>
<gene>
    <name evidence="3" type="primary">LOC112290802</name>
    <name evidence="2" type="ORF">PHYPA_017478</name>
</gene>
<name>A0A2K1JM79_PHYPA</name>
<feature type="region of interest" description="Disordered" evidence="1">
    <location>
        <begin position="500"/>
        <end position="524"/>
    </location>
</feature>
<dbReference type="RefSeq" id="XP_024393275.1">
    <property type="nucleotide sequence ID" value="XM_024537507.2"/>
</dbReference>
<dbReference type="GO" id="GO:0030244">
    <property type="term" value="P:cellulose biosynthetic process"/>
    <property type="evidence" value="ECO:0007669"/>
    <property type="project" value="InterPro"/>
</dbReference>
<dbReference type="FunCoup" id="A0A2K1JM79">
    <property type="interactions" value="2750"/>
</dbReference>
<evidence type="ECO:0000313" key="2">
    <source>
        <dbReference type="EMBL" id="PNR42648.1"/>
    </source>
</evidence>
<keyword evidence="4" id="KW-1185">Reference proteome</keyword>
<dbReference type="Gramene" id="Pp3c13_16560V3.4">
    <property type="protein sequence ID" value="Pp3c13_16560V3.4"/>
    <property type="gene ID" value="Pp3c13_16560"/>
</dbReference>
<evidence type="ECO:0000313" key="3">
    <source>
        <dbReference type="EnsemblPlants" id="Pp3c13_16560V3.1"/>
    </source>
</evidence>
<dbReference type="AlphaFoldDB" id="A0A2K1JM79"/>
<dbReference type="PaxDb" id="3218-PP1S142_149V6.1"/>
<dbReference type="GeneID" id="112290802"/>
<dbReference type="RefSeq" id="XP_024393274.1">
    <property type="nucleotide sequence ID" value="XM_024537506.2"/>
</dbReference>
<feature type="compositionally biased region" description="Polar residues" evidence="1">
    <location>
        <begin position="514"/>
        <end position="524"/>
    </location>
</feature>
<dbReference type="EnsemblPlants" id="Pp3c13_16560V3.3">
    <property type="protein sequence ID" value="Pp3c13_16560V3.3"/>
    <property type="gene ID" value="Pp3c13_16560"/>
</dbReference>
<dbReference type="RefSeq" id="XP_024393277.1">
    <property type="nucleotide sequence ID" value="XM_024537509.2"/>
</dbReference>
<dbReference type="Gramene" id="Pp3c13_16560V3.6">
    <property type="protein sequence ID" value="Pp3c13_16560V3.6"/>
    <property type="gene ID" value="Pp3c13_16560"/>
</dbReference>
<dbReference type="OMA" id="FPYYHNW"/>
<evidence type="ECO:0000256" key="1">
    <source>
        <dbReference type="SAM" id="MobiDB-lite"/>
    </source>
</evidence>
<reference evidence="3" key="3">
    <citation type="submission" date="2020-12" db="UniProtKB">
        <authorList>
            <consortium name="EnsemblPlants"/>
        </authorList>
    </citation>
    <scope>IDENTIFICATION</scope>
</reference>
<reference evidence="2 4" key="2">
    <citation type="journal article" date="2018" name="Plant J.">
        <title>The Physcomitrella patens chromosome-scale assembly reveals moss genome structure and evolution.</title>
        <authorList>
            <person name="Lang D."/>
            <person name="Ullrich K.K."/>
            <person name="Murat F."/>
            <person name="Fuchs J."/>
            <person name="Jenkins J."/>
            <person name="Haas F.B."/>
            <person name="Piednoel M."/>
            <person name="Gundlach H."/>
            <person name="Van Bel M."/>
            <person name="Meyberg R."/>
            <person name="Vives C."/>
            <person name="Morata J."/>
            <person name="Symeonidi A."/>
            <person name="Hiss M."/>
            <person name="Muchero W."/>
            <person name="Kamisugi Y."/>
            <person name="Saleh O."/>
            <person name="Blanc G."/>
            <person name="Decker E.L."/>
            <person name="van Gessel N."/>
            <person name="Grimwood J."/>
            <person name="Hayes R.D."/>
            <person name="Graham S.W."/>
            <person name="Gunter L.E."/>
            <person name="McDaniel S.F."/>
            <person name="Hoernstein S.N.W."/>
            <person name="Larsson A."/>
            <person name="Li F.W."/>
            <person name="Perroud P.F."/>
            <person name="Phillips J."/>
            <person name="Ranjan P."/>
            <person name="Rokshar D.S."/>
            <person name="Rothfels C.J."/>
            <person name="Schneider L."/>
            <person name="Shu S."/>
            <person name="Stevenson D.W."/>
            <person name="Thummler F."/>
            <person name="Tillich M."/>
            <person name="Villarreal Aguilar J.C."/>
            <person name="Widiez T."/>
            <person name="Wong G.K."/>
            <person name="Wymore A."/>
            <person name="Zhang Y."/>
            <person name="Zimmer A.D."/>
            <person name="Quatrano R.S."/>
            <person name="Mayer K.F.X."/>
            <person name="Goodstein D."/>
            <person name="Casacuberta J.M."/>
            <person name="Vandepoele K."/>
            <person name="Reski R."/>
            <person name="Cuming A.C."/>
            <person name="Tuskan G.A."/>
            <person name="Maumus F."/>
            <person name="Salse J."/>
            <person name="Schmutz J."/>
            <person name="Rensing S.A."/>
        </authorList>
    </citation>
    <scope>NUCLEOTIDE SEQUENCE [LARGE SCALE GENOMIC DNA]</scope>
    <source>
        <strain evidence="3 4">cv. Gransden 2004</strain>
    </source>
</reference>
<dbReference type="OrthoDB" id="433309at2759"/>
<dbReference type="STRING" id="3218.A0A2K1JM79"/>
<sequence>MPGISHGPRLSQQLSSQRILFVTTALTLCLALFAFMTQWTDRDLDDSAQLGEIAGGDARFSRAKDPVNSHLGGRFGTSSVCGKVQASHNGMLPNHIGWQHVTQKEQSSKIAITSSTSAGLEQILPWLYYHRVVGVTHFFLFVEGQAASLNSTSTLEAIPGVKIIHHTEELQNQQAKSRIWNETWLSGFFWKPCNYELFVKQSLNMETAIVFAREIGIDWIIHLDTDELLHPAGAPEYSVQRLLHSIAADVDMVVFPNYESAIERDDLEDPFREVTMFKRNYDHVSKETYFALYKEATRGNPNYFLTYGNGKAAARIKDHLRPNGAHRWHNYAKAPNEIKLDEAAVLHYTYAKFSDLTSRRDRCHCKPTREDVKRCFMLDFDREAFIIASTASEEEMKRWYREHVVWADKELNLKLMRKGLLTRLYVPQAIMQGLQVAGVFRNAVQVGQDRLAKSLKQEHSVFRSSSSAKFLNGSTSEGRLVSEAIPNEFLSINEASTTAAMPPLSPPRLHHLGSNFSSSFEGSQ</sequence>
<dbReference type="EnsemblPlants" id="Pp3c13_16560V3.6">
    <property type="protein sequence ID" value="Pp3c13_16560V3.6"/>
    <property type="gene ID" value="Pp3c13_16560"/>
</dbReference>
<protein>
    <recommendedName>
        <fullName evidence="5">Glycosyltransferase family 92 protein</fullName>
    </recommendedName>
</protein>
<dbReference type="RefSeq" id="XP_073394311.1">
    <property type="nucleotide sequence ID" value="XM_073538210.1"/>
</dbReference>
<accession>A0A2K1JM79</accession>
<dbReference type="KEGG" id="ppp:112290802"/>
<evidence type="ECO:0000313" key="4">
    <source>
        <dbReference type="Proteomes" id="UP000006727"/>
    </source>
</evidence>
<dbReference type="PANTHER" id="PTHR46701:SF7">
    <property type="entry name" value="GLYCOSYLTRANSFERASE-LIKE KOBITO 1"/>
    <property type="match status" value="1"/>
</dbReference>
<dbReference type="InterPro" id="IPR044224">
    <property type="entry name" value="KOBITO1-like"/>
</dbReference>
<dbReference type="RefSeq" id="XP_024393278.1">
    <property type="nucleotide sequence ID" value="XM_024537510.2"/>
</dbReference>
<dbReference type="Gramene" id="Pp3c13_16560V3.1">
    <property type="protein sequence ID" value="Pp3c13_16560V3.1"/>
    <property type="gene ID" value="Pp3c13_16560"/>
</dbReference>
<dbReference type="Gramene" id="Pp3c13_16560V3.2">
    <property type="protein sequence ID" value="Pp3c13_16560V3.2"/>
    <property type="gene ID" value="Pp3c13_16560"/>
</dbReference>
<dbReference type="EMBL" id="ABEU02000013">
    <property type="protein sequence ID" value="PNR42648.1"/>
    <property type="molecule type" value="Genomic_DNA"/>
</dbReference>
<dbReference type="Gramene" id="Pp3c13_16560V3.3">
    <property type="protein sequence ID" value="Pp3c13_16560V3.3"/>
    <property type="gene ID" value="Pp3c13_16560"/>
</dbReference>
<dbReference type="PANTHER" id="PTHR46701">
    <property type="entry name" value="GLYCOSYLTRANSFERASE-LIKE KOBITO 1"/>
    <property type="match status" value="1"/>
</dbReference>
<proteinExistence type="predicted"/>
<dbReference type="EnsemblPlants" id="Pp3c13_16560V3.4">
    <property type="protein sequence ID" value="Pp3c13_16560V3.4"/>
    <property type="gene ID" value="Pp3c13_16560"/>
</dbReference>
<reference evidence="2 4" key="1">
    <citation type="journal article" date="2008" name="Science">
        <title>The Physcomitrella genome reveals evolutionary insights into the conquest of land by plants.</title>
        <authorList>
            <person name="Rensing S."/>
            <person name="Lang D."/>
            <person name="Zimmer A."/>
            <person name="Terry A."/>
            <person name="Salamov A."/>
            <person name="Shapiro H."/>
            <person name="Nishiyama T."/>
            <person name="Perroud P.-F."/>
            <person name="Lindquist E."/>
            <person name="Kamisugi Y."/>
            <person name="Tanahashi T."/>
            <person name="Sakakibara K."/>
            <person name="Fujita T."/>
            <person name="Oishi K."/>
            <person name="Shin-I T."/>
            <person name="Kuroki Y."/>
            <person name="Toyoda A."/>
            <person name="Suzuki Y."/>
            <person name="Hashimoto A."/>
            <person name="Yamaguchi K."/>
            <person name="Sugano A."/>
            <person name="Kohara Y."/>
            <person name="Fujiyama A."/>
            <person name="Anterola A."/>
            <person name="Aoki S."/>
            <person name="Ashton N."/>
            <person name="Barbazuk W.B."/>
            <person name="Barker E."/>
            <person name="Bennetzen J."/>
            <person name="Bezanilla M."/>
            <person name="Blankenship R."/>
            <person name="Cho S.H."/>
            <person name="Dutcher S."/>
            <person name="Estelle M."/>
            <person name="Fawcett J.A."/>
            <person name="Gundlach H."/>
            <person name="Hanada K."/>
            <person name="Heyl A."/>
            <person name="Hicks K.A."/>
            <person name="Hugh J."/>
            <person name="Lohr M."/>
            <person name="Mayer K."/>
            <person name="Melkozernov A."/>
            <person name="Murata T."/>
            <person name="Nelson D."/>
            <person name="Pils B."/>
            <person name="Prigge M."/>
            <person name="Reiss B."/>
            <person name="Renner T."/>
            <person name="Rombauts S."/>
            <person name="Rushton P."/>
            <person name="Sanderfoot A."/>
            <person name="Schween G."/>
            <person name="Shiu S.-H."/>
            <person name="Stueber K."/>
            <person name="Theodoulou F.L."/>
            <person name="Tu H."/>
            <person name="Van de Peer Y."/>
            <person name="Verrier P.J."/>
            <person name="Waters E."/>
            <person name="Wood A."/>
            <person name="Yang L."/>
            <person name="Cove D."/>
            <person name="Cuming A."/>
            <person name="Hasebe M."/>
            <person name="Lucas S."/>
            <person name="Mishler D.B."/>
            <person name="Reski R."/>
            <person name="Grigoriev I."/>
            <person name="Quatrano R.S."/>
            <person name="Boore J.L."/>
        </authorList>
    </citation>
    <scope>NUCLEOTIDE SEQUENCE [LARGE SCALE GENOMIC DNA]</scope>
    <source>
        <strain evidence="3 4">cv. Gransden 2004</strain>
    </source>
</reference>
<dbReference type="EnsemblPlants" id="Pp3c13_16560V3.1">
    <property type="protein sequence ID" value="Pp3c13_16560V3.1"/>
    <property type="gene ID" value="Pp3c13_16560"/>
</dbReference>
<dbReference type="Gramene" id="Pp3c13_16560V3.5">
    <property type="protein sequence ID" value="Pp3c13_16560V3.5"/>
    <property type="gene ID" value="Pp3c13_16560"/>
</dbReference>
<organism evidence="2">
    <name type="scientific">Physcomitrium patens</name>
    <name type="common">Spreading-leaved earth moss</name>
    <name type="synonym">Physcomitrella patens</name>
    <dbReference type="NCBI Taxonomy" id="3218"/>
    <lineage>
        <taxon>Eukaryota</taxon>
        <taxon>Viridiplantae</taxon>
        <taxon>Streptophyta</taxon>
        <taxon>Embryophyta</taxon>
        <taxon>Bryophyta</taxon>
        <taxon>Bryophytina</taxon>
        <taxon>Bryopsida</taxon>
        <taxon>Funariidae</taxon>
        <taxon>Funariales</taxon>
        <taxon>Funariaceae</taxon>
        <taxon>Physcomitrium</taxon>
    </lineage>
</organism>
<dbReference type="GO" id="GO:0009737">
    <property type="term" value="P:response to abscisic acid"/>
    <property type="evidence" value="ECO:0007669"/>
    <property type="project" value="InterPro"/>
</dbReference>
<dbReference type="EnsemblPlants" id="Pp3c13_16560V3.5">
    <property type="protein sequence ID" value="Pp3c13_16560V3.5"/>
    <property type="gene ID" value="Pp3c13_16560"/>
</dbReference>
<dbReference type="EnsemblPlants" id="Pp3c13_16560V3.2">
    <property type="protein sequence ID" value="Pp3c13_16560V3.2"/>
    <property type="gene ID" value="Pp3c13_16560"/>
</dbReference>
<dbReference type="RefSeq" id="XP_024393273.1">
    <property type="nucleotide sequence ID" value="XM_024537505.2"/>
</dbReference>